<accession>A0A2R6XEE7</accession>
<gene>
    <name evidence="19" type="ORF">MARPO_0020s0104</name>
</gene>
<feature type="transmembrane region" description="Helical" evidence="15">
    <location>
        <begin position="114"/>
        <end position="131"/>
    </location>
</feature>
<dbReference type="SFLD" id="SFLDF00027">
    <property type="entry name" value="p-type_atpase"/>
    <property type="match status" value="1"/>
</dbReference>
<evidence type="ECO:0000256" key="1">
    <source>
        <dbReference type="ARBA" id="ARBA00004141"/>
    </source>
</evidence>
<feature type="binding site" evidence="13">
    <location>
        <position position="659"/>
    </location>
    <ligand>
        <name>ATP</name>
        <dbReference type="ChEBI" id="CHEBI:30616"/>
    </ligand>
</feature>
<comment type="subcellular location">
    <subcellularLocation>
        <location evidence="1 15">Membrane</location>
        <topology evidence="1 15">Multi-pass membrane protein</topology>
    </subcellularLocation>
</comment>
<feature type="binding site" evidence="13">
    <location>
        <position position="856"/>
    </location>
    <ligand>
        <name>ATP</name>
        <dbReference type="ChEBI" id="CHEBI:30616"/>
    </ligand>
</feature>
<comment type="cofactor">
    <cofactor evidence="14">
        <name>Mg(2+)</name>
        <dbReference type="ChEBI" id="CHEBI:18420"/>
    </cofactor>
</comment>
<feature type="binding site" evidence="14">
    <location>
        <position position="432"/>
    </location>
    <ligand>
        <name>Mg(2+)</name>
        <dbReference type="ChEBI" id="CHEBI:18420"/>
    </ligand>
</feature>
<feature type="binding site" evidence="14">
    <location>
        <position position="880"/>
    </location>
    <ligand>
        <name>Mg(2+)</name>
        <dbReference type="ChEBI" id="CHEBI:18420"/>
    </ligand>
</feature>
<comment type="similarity">
    <text evidence="2 15">Belongs to the cation transport ATPase (P-type) (TC 3.A.3) family. Type IV subfamily.</text>
</comment>
<feature type="transmembrane region" description="Helical" evidence="15">
    <location>
        <begin position="930"/>
        <end position="954"/>
    </location>
</feature>
<feature type="domain" description="P-type ATPase N-terminal" evidence="17">
    <location>
        <begin position="48"/>
        <end position="112"/>
    </location>
</feature>
<feature type="binding site" evidence="13">
    <location>
        <position position="432"/>
    </location>
    <ligand>
        <name>ATP</name>
        <dbReference type="ChEBI" id="CHEBI:30616"/>
    </ligand>
</feature>
<evidence type="ECO:0000313" key="20">
    <source>
        <dbReference type="Proteomes" id="UP000244005"/>
    </source>
</evidence>
<evidence type="ECO:0000259" key="17">
    <source>
        <dbReference type="Pfam" id="PF16209"/>
    </source>
</evidence>
<evidence type="ECO:0000256" key="13">
    <source>
        <dbReference type="PIRSR" id="PIRSR606539-2"/>
    </source>
</evidence>
<feature type="binding site" evidence="13">
    <location>
        <position position="602"/>
    </location>
    <ligand>
        <name>ATP</name>
        <dbReference type="ChEBI" id="CHEBI:30616"/>
    </ligand>
</feature>
<feature type="binding site" evidence="13">
    <location>
        <position position="879"/>
    </location>
    <ligand>
        <name>ATP</name>
        <dbReference type="ChEBI" id="CHEBI:30616"/>
    </ligand>
</feature>
<dbReference type="NCBIfam" id="TIGR01652">
    <property type="entry name" value="ATPase-Plipid"/>
    <property type="match status" value="1"/>
</dbReference>
<dbReference type="GO" id="GO:0016887">
    <property type="term" value="F:ATP hydrolysis activity"/>
    <property type="evidence" value="ECO:0007669"/>
    <property type="project" value="InterPro"/>
</dbReference>
<evidence type="ECO:0000259" key="18">
    <source>
        <dbReference type="Pfam" id="PF16212"/>
    </source>
</evidence>
<feature type="binding site" evidence="13">
    <location>
        <position position="741"/>
    </location>
    <ligand>
        <name>ATP</name>
        <dbReference type="ChEBI" id="CHEBI:30616"/>
    </ligand>
</feature>
<dbReference type="GO" id="GO:0140326">
    <property type="term" value="F:ATPase-coupled intramembrane lipid transporter activity"/>
    <property type="evidence" value="ECO:0000318"/>
    <property type="project" value="GO_Central"/>
</dbReference>
<dbReference type="InterPro" id="IPR032631">
    <property type="entry name" value="P-type_ATPase_N"/>
</dbReference>
<dbReference type="PANTHER" id="PTHR24092:SF150">
    <property type="entry name" value="PHOSPHOLIPID-TRANSPORTING ATPASE"/>
    <property type="match status" value="1"/>
</dbReference>
<dbReference type="FunFam" id="2.70.150.10:FF:000023">
    <property type="entry name" value="Phospholipid-transporting ATPase"/>
    <property type="match status" value="1"/>
</dbReference>
<keyword evidence="3 15" id="KW-0812">Transmembrane</keyword>
<feature type="transmembrane region" description="Helical" evidence="15">
    <location>
        <begin position="1057"/>
        <end position="1077"/>
    </location>
</feature>
<dbReference type="Pfam" id="PF16212">
    <property type="entry name" value="PhoLip_ATPase_C"/>
    <property type="match status" value="1"/>
</dbReference>
<dbReference type="GO" id="GO:0140327">
    <property type="term" value="F:flippase activity"/>
    <property type="evidence" value="ECO:0007669"/>
    <property type="project" value="UniProtKB-ARBA"/>
</dbReference>
<dbReference type="SUPFAM" id="SSF81660">
    <property type="entry name" value="Metal cation-transporting ATPase, ATP-binding domain N"/>
    <property type="match status" value="1"/>
</dbReference>
<dbReference type="PRINTS" id="PR00119">
    <property type="entry name" value="CATATPASE"/>
</dbReference>
<dbReference type="Proteomes" id="UP000244005">
    <property type="component" value="Unassembled WGS sequence"/>
</dbReference>
<dbReference type="EMBL" id="KZ772692">
    <property type="protein sequence ID" value="PTQ44449.1"/>
    <property type="molecule type" value="Genomic_DNA"/>
</dbReference>
<dbReference type="SUPFAM" id="SSF81653">
    <property type="entry name" value="Calcium ATPase, transduction domain A"/>
    <property type="match status" value="1"/>
</dbReference>
<comment type="catalytic activity">
    <reaction evidence="11 15">
        <text>ATP + H2O + phospholipidSide 1 = ADP + phosphate + phospholipidSide 2.</text>
        <dbReference type="EC" id="7.6.2.1"/>
    </reaction>
</comment>
<keyword evidence="7 14" id="KW-0460">Magnesium</keyword>
<dbReference type="GO" id="GO:0005783">
    <property type="term" value="C:endoplasmic reticulum"/>
    <property type="evidence" value="ECO:0007669"/>
    <property type="project" value="UniProtKB-ARBA"/>
</dbReference>
<evidence type="ECO:0000256" key="10">
    <source>
        <dbReference type="ARBA" id="ARBA00023136"/>
    </source>
</evidence>
<keyword evidence="6 13" id="KW-0067">ATP-binding</keyword>
<feature type="transmembrane region" description="Helical" evidence="15">
    <location>
        <begin position="1016"/>
        <end position="1037"/>
    </location>
</feature>
<evidence type="ECO:0000256" key="5">
    <source>
        <dbReference type="ARBA" id="ARBA00022741"/>
    </source>
</evidence>
<dbReference type="InterPro" id="IPR008250">
    <property type="entry name" value="ATPase_P-typ_transduc_dom_A_sf"/>
</dbReference>
<dbReference type="AlphaFoldDB" id="A0A2R6XEE7"/>
<proteinExistence type="inferred from homology"/>
<dbReference type="GO" id="GO:0045332">
    <property type="term" value="P:phospholipid translocation"/>
    <property type="evidence" value="ECO:0000318"/>
    <property type="project" value="GO_Central"/>
</dbReference>
<evidence type="ECO:0000256" key="3">
    <source>
        <dbReference type="ARBA" id="ARBA00022692"/>
    </source>
</evidence>
<dbReference type="GO" id="GO:0005886">
    <property type="term" value="C:plasma membrane"/>
    <property type="evidence" value="ECO:0000318"/>
    <property type="project" value="GO_Central"/>
</dbReference>
<name>A0A2R6XEE7_MARPO</name>
<feature type="transmembrane region" description="Helical" evidence="15">
    <location>
        <begin position="966"/>
        <end position="986"/>
    </location>
</feature>
<dbReference type="InterPro" id="IPR023214">
    <property type="entry name" value="HAD_sf"/>
</dbReference>
<dbReference type="SFLD" id="SFLDG00002">
    <property type="entry name" value="C1.7:_P-type_atpase_like"/>
    <property type="match status" value="1"/>
</dbReference>
<dbReference type="SFLD" id="SFLDS00003">
    <property type="entry name" value="Haloacid_Dehalogenase"/>
    <property type="match status" value="1"/>
</dbReference>
<dbReference type="InterPro" id="IPR032630">
    <property type="entry name" value="P_typ_ATPase_c"/>
</dbReference>
<feature type="binding site" evidence="13">
    <location>
        <position position="625"/>
    </location>
    <ligand>
        <name>ATP</name>
        <dbReference type="ChEBI" id="CHEBI:30616"/>
    </ligand>
</feature>
<dbReference type="InterPro" id="IPR044492">
    <property type="entry name" value="P_typ_ATPase_HD_dom"/>
</dbReference>
<evidence type="ECO:0000256" key="14">
    <source>
        <dbReference type="PIRSR" id="PIRSR606539-3"/>
    </source>
</evidence>
<evidence type="ECO:0000256" key="2">
    <source>
        <dbReference type="ARBA" id="ARBA00008109"/>
    </source>
</evidence>
<feature type="binding site" evidence="14">
    <location>
        <position position="430"/>
    </location>
    <ligand>
        <name>Mg(2+)</name>
        <dbReference type="ChEBI" id="CHEBI:18420"/>
    </ligand>
</feature>
<dbReference type="PROSITE" id="PS00154">
    <property type="entry name" value="ATPASE_E1_E2"/>
    <property type="match status" value="1"/>
</dbReference>
<feature type="region of interest" description="Disordered" evidence="16">
    <location>
        <begin position="1208"/>
        <end position="1231"/>
    </location>
</feature>
<dbReference type="InterPro" id="IPR018303">
    <property type="entry name" value="ATPase_P-typ_P_site"/>
</dbReference>
<feature type="binding site" evidence="13">
    <location>
        <position position="740"/>
    </location>
    <ligand>
        <name>ATP</name>
        <dbReference type="ChEBI" id="CHEBI:30616"/>
    </ligand>
</feature>
<evidence type="ECO:0000256" key="11">
    <source>
        <dbReference type="ARBA" id="ARBA00034036"/>
    </source>
</evidence>
<feature type="binding site" evidence="13">
    <location>
        <position position="880"/>
    </location>
    <ligand>
        <name>ATP</name>
        <dbReference type="ChEBI" id="CHEBI:30616"/>
    </ligand>
</feature>
<dbReference type="Pfam" id="PF16209">
    <property type="entry name" value="PhoLip_ATPase_N"/>
    <property type="match status" value="1"/>
</dbReference>
<evidence type="ECO:0000256" key="9">
    <source>
        <dbReference type="ARBA" id="ARBA00022989"/>
    </source>
</evidence>
<feature type="binding site" evidence="13">
    <location>
        <position position="430"/>
    </location>
    <ligand>
        <name>ATP</name>
        <dbReference type="ChEBI" id="CHEBI:30616"/>
    </ligand>
</feature>
<dbReference type="Gene3D" id="3.40.1110.10">
    <property type="entry name" value="Calcium-transporting ATPase, cytoplasmic domain N"/>
    <property type="match status" value="1"/>
</dbReference>
<dbReference type="PANTHER" id="PTHR24092">
    <property type="entry name" value="PROBABLE PHOSPHOLIPID-TRANSPORTING ATPASE"/>
    <property type="match status" value="1"/>
</dbReference>
<reference evidence="20" key="1">
    <citation type="journal article" date="2017" name="Cell">
        <title>Insights into land plant evolution garnered from the Marchantia polymorpha genome.</title>
        <authorList>
            <person name="Bowman J.L."/>
            <person name="Kohchi T."/>
            <person name="Yamato K.T."/>
            <person name="Jenkins J."/>
            <person name="Shu S."/>
            <person name="Ishizaki K."/>
            <person name="Yamaoka S."/>
            <person name="Nishihama R."/>
            <person name="Nakamura Y."/>
            <person name="Berger F."/>
            <person name="Adam C."/>
            <person name="Aki S.S."/>
            <person name="Althoff F."/>
            <person name="Araki T."/>
            <person name="Arteaga-Vazquez M.A."/>
            <person name="Balasubrmanian S."/>
            <person name="Barry K."/>
            <person name="Bauer D."/>
            <person name="Boehm C.R."/>
            <person name="Briginshaw L."/>
            <person name="Caballero-Perez J."/>
            <person name="Catarino B."/>
            <person name="Chen F."/>
            <person name="Chiyoda S."/>
            <person name="Chovatia M."/>
            <person name="Davies K.M."/>
            <person name="Delmans M."/>
            <person name="Demura T."/>
            <person name="Dierschke T."/>
            <person name="Dolan L."/>
            <person name="Dorantes-Acosta A.E."/>
            <person name="Eklund D.M."/>
            <person name="Florent S.N."/>
            <person name="Flores-Sandoval E."/>
            <person name="Fujiyama A."/>
            <person name="Fukuzawa H."/>
            <person name="Galik B."/>
            <person name="Grimanelli D."/>
            <person name="Grimwood J."/>
            <person name="Grossniklaus U."/>
            <person name="Hamada T."/>
            <person name="Haseloff J."/>
            <person name="Hetherington A.J."/>
            <person name="Higo A."/>
            <person name="Hirakawa Y."/>
            <person name="Hundley H.N."/>
            <person name="Ikeda Y."/>
            <person name="Inoue K."/>
            <person name="Inoue S.I."/>
            <person name="Ishida S."/>
            <person name="Jia Q."/>
            <person name="Kakita M."/>
            <person name="Kanazawa T."/>
            <person name="Kawai Y."/>
            <person name="Kawashima T."/>
            <person name="Kennedy M."/>
            <person name="Kinose K."/>
            <person name="Kinoshita T."/>
            <person name="Kohara Y."/>
            <person name="Koide E."/>
            <person name="Komatsu K."/>
            <person name="Kopischke S."/>
            <person name="Kubo M."/>
            <person name="Kyozuka J."/>
            <person name="Lagercrantz U."/>
            <person name="Lin S.S."/>
            <person name="Lindquist E."/>
            <person name="Lipzen A.M."/>
            <person name="Lu C.W."/>
            <person name="De Luna E."/>
            <person name="Martienssen R.A."/>
            <person name="Minamino N."/>
            <person name="Mizutani M."/>
            <person name="Mizutani M."/>
            <person name="Mochizuki N."/>
            <person name="Monte I."/>
            <person name="Mosher R."/>
            <person name="Nagasaki H."/>
            <person name="Nakagami H."/>
            <person name="Naramoto S."/>
            <person name="Nishitani K."/>
            <person name="Ohtani M."/>
            <person name="Okamoto T."/>
            <person name="Okumura M."/>
            <person name="Phillips J."/>
            <person name="Pollak B."/>
            <person name="Reinders A."/>
            <person name="Rovekamp M."/>
            <person name="Sano R."/>
            <person name="Sawa S."/>
            <person name="Schmid M.W."/>
            <person name="Shirakawa M."/>
            <person name="Solano R."/>
            <person name="Spunde A."/>
            <person name="Suetsugu N."/>
            <person name="Sugano S."/>
            <person name="Sugiyama A."/>
            <person name="Sun R."/>
            <person name="Suzuki Y."/>
            <person name="Takenaka M."/>
            <person name="Takezawa D."/>
            <person name="Tomogane H."/>
            <person name="Tsuzuki M."/>
            <person name="Ueda T."/>
            <person name="Umeda M."/>
            <person name="Ward J.M."/>
            <person name="Watanabe Y."/>
            <person name="Yazaki K."/>
            <person name="Yokoyama R."/>
            <person name="Yoshitake Y."/>
            <person name="Yotsui I."/>
            <person name="Zachgo S."/>
            <person name="Schmutz J."/>
        </authorList>
    </citation>
    <scope>NUCLEOTIDE SEQUENCE [LARGE SCALE GENOMIC DNA]</scope>
    <source>
        <strain evidence="20">Tak-1</strain>
    </source>
</reference>
<dbReference type="Gramene" id="Mp4g23410.1">
    <property type="protein sequence ID" value="Mp4g23410.1.cds"/>
    <property type="gene ID" value="Mp4g23410"/>
</dbReference>
<feature type="active site" description="4-aspartylphosphate intermediate" evidence="12">
    <location>
        <position position="430"/>
    </location>
</feature>
<dbReference type="Pfam" id="PF13246">
    <property type="entry name" value="Cation_ATPase"/>
    <property type="match status" value="1"/>
</dbReference>
<dbReference type="GO" id="GO:0000287">
    <property type="term" value="F:magnesium ion binding"/>
    <property type="evidence" value="ECO:0007669"/>
    <property type="project" value="UniProtKB-UniRule"/>
</dbReference>
<evidence type="ECO:0000256" key="4">
    <source>
        <dbReference type="ARBA" id="ARBA00022723"/>
    </source>
</evidence>
<protein>
    <recommendedName>
        <fullName evidence="15">Phospholipid-transporting ATPase</fullName>
        <ecNumber evidence="15">7.6.2.1</ecNumber>
    </recommendedName>
</protein>
<dbReference type="OrthoDB" id="377733at2759"/>
<dbReference type="EC" id="7.6.2.1" evidence="15"/>
<dbReference type="SUPFAM" id="SSF56784">
    <property type="entry name" value="HAD-like"/>
    <property type="match status" value="1"/>
</dbReference>
<feature type="binding site" evidence="13">
    <location>
        <position position="555"/>
    </location>
    <ligand>
        <name>ATP</name>
        <dbReference type="ChEBI" id="CHEBI:30616"/>
    </ligand>
</feature>
<feature type="binding site" evidence="13">
    <location>
        <position position="850"/>
    </location>
    <ligand>
        <name>ATP</name>
        <dbReference type="ChEBI" id="CHEBI:30616"/>
    </ligand>
</feature>
<feature type="domain" description="P-type ATPase C-terminal" evidence="18">
    <location>
        <begin position="902"/>
        <end position="1153"/>
    </location>
</feature>
<feature type="transmembrane region" description="Helical" evidence="15">
    <location>
        <begin position="1123"/>
        <end position="1143"/>
    </location>
</feature>
<evidence type="ECO:0000256" key="8">
    <source>
        <dbReference type="ARBA" id="ARBA00022967"/>
    </source>
</evidence>
<dbReference type="NCBIfam" id="TIGR01494">
    <property type="entry name" value="ATPase_P-type"/>
    <property type="match status" value="1"/>
</dbReference>
<feature type="binding site" evidence="13">
    <location>
        <position position="742"/>
    </location>
    <ligand>
        <name>ATP</name>
        <dbReference type="ChEBI" id="CHEBI:30616"/>
    </ligand>
</feature>
<feature type="transmembrane region" description="Helical" evidence="15">
    <location>
        <begin position="1084"/>
        <end position="1103"/>
    </location>
</feature>
<dbReference type="GO" id="GO:0005524">
    <property type="term" value="F:ATP binding"/>
    <property type="evidence" value="ECO:0007669"/>
    <property type="project" value="UniProtKB-UniRule"/>
</dbReference>
<keyword evidence="20" id="KW-1185">Reference proteome</keyword>
<organism evidence="19 20">
    <name type="scientific">Marchantia polymorpha</name>
    <name type="common">Common liverwort</name>
    <name type="synonym">Marchantia aquatica</name>
    <dbReference type="NCBI Taxonomy" id="3197"/>
    <lineage>
        <taxon>Eukaryota</taxon>
        <taxon>Viridiplantae</taxon>
        <taxon>Streptophyta</taxon>
        <taxon>Embryophyta</taxon>
        <taxon>Marchantiophyta</taxon>
        <taxon>Marchantiopsida</taxon>
        <taxon>Marchantiidae</taxon>
        <taxon>Marchantiales</taxon>
        <taxon>Marchantiaceae</taxon>
        <taxon>Marchantia</taxon>
    </lineage>
</organism>
<dbReference type="OMA" id="KHTYKKT"/>
<keyword evidence="4 14" id="KW-0479">Metal-binding</keyword>
<evidence type="ECO:0000256" key="15">
    <source>
        <dbReference type="RuleBase" id="RU362033"/>
    </source>
</evidence>
<feature type="transmembrane region" description="Helical" evidence="15">
    <location>
        <begin position="362"/>
        <end position="384"/>
    </location>
</feature>
<dbReference type="InterPro" id="IPR036412">
    <property type="entry name" value="HAD-like_sf"/>
</dbReference>
<evidence type="ECO:0000256" key="6">
    <source>
        <dbReference type="ARBA" id="ARBA00022840"/>
    </source>
</evidence>
<keyword evidence="9 15" id="KW-1133">Transmembrane helix</keyword>
<keyword evidence="8 15" id="KW-1278">Translocase</keyword>
<dbReference type="FunFam" id="3.40.50.1000:FF:000023">
    <property type="entry name" value="Phospholipid-transporting ATPase"/>
    <property type="match status" value="1"/>
</dbReference>
<dbReference type="InterPro" id="IPR023298">
    <property type="entry name" value="ATPase_P-typ_TM_dom_sf"/>
</dbReference>
<dbReference type="InterPro" id="IPR023299">
    <property type="entry name" value="ATPase_P-typ_cyto_dom_N"/>
</dbReference>
<keyword evidence="5 13" id="KW-0547">Nucleotide-binding</keyword>
<evidence type="ECO:0000256" key="12">
    <source>
        <dbReference type="PIRSR" id="PIRSR606539-1"/>
    </source>
</evidence>
<dbReference type="SUPFAM" id="SSF81665">
    <property type="entry name" value="Calcium ATPase, transmembrane domain M"/>
    <property type="match status" value="1"/>
</dbReference>
<dbReference type="Gene3D" id="3.40.50.1000">
    <property type="entry name" value="HAD superfamily/HAD-like"/>
    <property type="match status" value="1"/>
</dbReference>
<feature type="binding site" evidence="13">
    <location>
        <position position="431"/>
    </location>
    <ligand>
        <name>ATP</name>
        <dbReference type="ChEBI" id="CHEBI:30616"/>
    </ligand>
</feature>
<evidence type="ECO:0000256" key="7">
    <source>
        <dbReference type="ARBA" id="ARBA00022842"/>
    </source>
</evidence>
<dbReference type="InterPro" id="IPR006539">
    <property type="entry name" value="P-type_ATPase_IV"/>
</dbReference>
<evidence type="ECO:0000256" key="16">
    <source>
        <dbReference type="SAM" id="MobiDB-lite"/>
    </source>
</evidence>
<evidence type="ECO:0000313" key="19">
    <source>
        <dbReference type="EMBL" id="PTQ44449.1"/>
    </source>
</evidence>
<feature type="binding site" evidence="14">
    <location>
        <position position="876"/>
    </location>
    <ligand>
        <name>Mg(2+)</name>
        <dbReference type="ChEBI" id="CHEBI:18420"/>
    </ligand>
</feature>
<feature type="transmembrane region" description="Helical" evidence="15">
    <location>
        <begin position="310"/>
        <end position="331"/>
    </location>
</feature>
<dbReference type="InterPro" id="IPR001757">
    <property type="entry name" value="P_typ_ATPase"/>
</dbReference>
<dbReference type="Gene3D" id="2.70.150.10">
    <property type="entry name" value="Calcium-transporting ATPase, cytoplasmic transduction domain A"/>
    <property type="match status" value="1"/>
</dbReference>
<dbReference type="CDD" id="cd02073">
    <property type="entry name" value="P-type_ATPase_APLT_Dnf-like"/>
    <property type="match status" value="1"/>
</dbReference>
<sequence>MARGSRSRGEKRMRFSKLYTYAACVRPGGGTTDEVPAGGGPGFSRVVFCNTPEKHFQQPATKYKSNYVSTTKYNLITFLPKALFEQFRRVANLYFLLAAAISLTPVAPYSAASLIAPLVFVVGVSMIKEAVEDSRRFTQDQEINNRKIKVHSGQGKFEARAWKKLRVGDVVKVEKDQFFPADLLMLSSAYPDGICYVETMNLDGETNLKLKRSLERTIELDEDAEFGQFHADMNCEDPNPSLYTFIGNITIEGETLSLGPQQILLRDSKLRNTQYVYGVVVFSGHDTKVMQNSTDVPSKRSRIERKMDKIIYFLFGVLVMISIIGAVVFGVRTKNDMPDWWYLEPTDVDIYNDPNNAAASSLLQLITSLILYGYLIPISLYVSIEVVKVLQAMFINQDLTMYHAESDTPARARTSNLNEELGQVDTILSDKTGTLTCNQMEFLKCSIAGVSYGRGITEVEKATAKRLGKDIKDLDEYDEDSSHEGEVRGVELSAKAHIKGYNFKDERITNGAWVNEPNPDVILQFFRILAVCHTAIPEEDESTGSVSYEAESPDEAAFVIAAREFGFEFSKRTQNTVLVREFDPSSGSQVEREYKVLNLLEFNSTRKRMSVVVKDENDQIFVMCKGADSVIYERLGKSGKAFAESTKGHLATYGEAGLRTLALSYRKMEEAEYTEWNAIFLKAKTTVGADRDAMLDSASELIEKDLILVGATAVEDKLQAGVPECIDRLALAGLKIWVLTGDKQETAINIGFACSLLREGMKQIIVSLDNAEVRAAEEFGDKDSIAKVSKESITQQLMIGQQQVDLERNNADVVFALIIDGKSLIFALDDGLKEKLLHLATNCASVICCRVSPKQKAMITRLVKEGTGKTCLGIGDGANDVGMIQEADIGIGISGVEGMQAVMASDFAIAQFRYLERLLIVHGHWCYKRIALMICYFFYKNITFGLTLFYYQAFSTFSGQTVYNDWYMSLFNVFFTSLPVIALGVFEQDVSPRILMQFPALYQQGPQNLMFGWSRIFGWMINGLYSSVMAFVFNRLAISYIAFRSDGKVPGLEAMGAIMYTCIVWVVNVQLVLALSYFTWMQHVAIWGSIALWYIFLLIYGNIDPVQSTTAYKVLTEVIAPSPMFWLITVLTTLGCILPYFVFTSYRRTFYPQDHHIIQEIRHLQKHVTDPEMWKRERKKGVRRTSVGMTAHVEHRVSSMQSDLRFGQHLGGSDNSSNVFSPDRNRDNNHV</sequence>
<keyword evidence="10 15" id="KW-0472">Membrane</keyword>